<dbReference type="EMBL" id="JALJOR010000001">
    <property type="protein sequence ID" value="KAK9828840.1"/>
    <property type="molecule type" value="Genomic_DNA"/>
</dbReference>
<comment type="caution">
    <text evidence="1">The sequence shown here is derived from an EMBL/GenBank/DDBJ whole genome shotgun (WGS) entry which is preliminary data.</text>
</comment>
<proteinExistence type="predicted"/>
<evidence type="ECO:0000313" key="1">
    <source>
        <dbReference type="EMBL" id="KAK9828840.1"/>
    </source>
</evidence>
<accession>A0AAW1R4C4</accession>
<keyword evidence="2" id="KW-1185">Reference proteome</keyword>
<name>A0AAW1R4C4_9CHLO</name>
<gene>
    <name evidence="1" type="ORF">WJX72_002350</name>
</gene>
<sequence>MLKRVYSACEVLGDSFVQRFTSNDLQQATTIVTSMGTLSDKPLASDFLSDFCAKIEAAGVPAFKGVKLSLCYDALDLLHSGEQFRGCLEQGGKLLAAAIIAAVYAIASKEAAPLPFLGWLSELSGYPKAVIHAQAESVICFVLS</sequence>
<protein>
    <submittedName>
        <fullName evidence="1">Uncharacterized protein</fullName>
    </submittedName>
</protein>
<evidence type="ECO:0000313" key="2">
    <source>
        <dbReference type="Proteomes" id="UP001489004"/>
    </source>
</evidence>
<dbReference type="Proteomes" id="UP001489004">
    <property type="component" value="Unassembled WGS sequence"/>
</dbReference>
<organism evidence="1 2">
    <name type="scientific">[Myrmecia] bisecta</name>
    <dbReference type="NCBI Taxonomy" id="41462"/>
    <lineage>
        <taxon>Eukaryota</taxon>
        <taxon>Viridiplantae</taxon>
        <taxon>Chlorophyta</taxon>
        <taxon>core chlorophytes</taxon>
        <taxon>Trebouxiophyceae</taxon>
        <taxon>Trebouxiales</taxon>
        <taxon>Trebouxiaceae</taxon>
        <taxon>Myrmecia</taxon>
    </lineage>
</organism>
<dbReference type="AlphaFoldDB" id="A0AAW1R4C4"/>
<reference evidence="1 2" key="1">
    <citation type="journal article" date="2024" name="Nat. Commun.">
        <title>Phylogenomics reveals the evolutionary origins of lichenization in chlorophyte algae.</title>
        <authorList>
            <person name="Puginier C."/>
            <person name="Libourel C."/>
            <person name="Otte J."/>
            <person name="Skaloud P."/>
            <person name="Haon M."/>
            <person name="Grisel S."/>
            <person name="Petersen M."/>
            <person name="Berrin J.G."/>
            <person name="Delaux P.M."/>
            <person name="Dal Grande F."/>
            <person name="Keller J."/>
        </authorList>
    </citation>
    <scope>NUCLEOTIDE SEQUENCE [LARGE SCALE GENOMIC DNA]</scope>
    <source>
        <strain evidence="1 2">SAG 2043</strain>
    </source>
</reference>